<gene>
    <name evidence="2" type="ORF">CY0110_09445</name>
    <name evidence="3" type="ORF">CY0110_23226</name>
</gene>
<dbReference type="EMBL" id="AAXW01000067">
    <property type="protein sequence ID" value="EAZ88783.1"/>
    <property type="molecule type" value="Genomic_DNA"/>
</dbReference>
<sequence length="28" mass="3164">MNREDGQVLWITVITSAFSLVLTFGFAF</sequence>
<dbReference type="Proteomes" id="UP000003781">
    <property type="component" value="Unassembled WGS sequence"/>
</dbReference>
<keyword evidence="1" id="KW-1133">Transmembrane helix</keyword>
<keyword evidence="1" id="KW-0812">Transmembrane</keyword>
<accession>A3IUX0</accession>
<dbReference type="AlphaFoldDB" id="A3IUX0"/>
<dbReference type="EMBL" id="AAXW01000038">
    <property type="protein sequence ID" value="EAZ89718.1"/>
    <property type="molecule type" value="Genomic_DNA"/>
</dbReference>
<feature type="transmembrane region" description="Helical" evidence="1">
    <location>
        <begin position="7"/>
        <end position="27"/>
    </location>
</feature>
<name>A3IUX0_9CHRO</name>
<protein>
    <submittedName>
        <fullName evidence="3">Uncharacterized protein</fullName>
    </submittedName>
</protein>
<reference evidence="3 4" key="1">
    <citation type="submission" date="2007-03" db="EMBL/GenBank/DDBJ databases">
        <authorList>
            <person name="Stal L."/>
            <person name="Ferriera S."/>
            <person name="Johnson J."/>
            <person name="Kravitz S."/>
            <person name="Beeson K."/>
            <person name="Sutton G."/>
            <person name="Rogers Y.-H."/>
            <person name="Friedman R."/>
            <person name="Frazier M."/>
            <person name="Venter J.C."/>
        </authorList>
    </citation>
    <scope>NUCLEOTIDE SEQUENCE [LARGE SCALE GENOMIC DNA]</scope>
    <source>
        <strain evidence="3 4">CCY0110</strain>
    </source>
</reference>
<evidence type="ECO:0000256" key="1">
    <source>
        <dbReference type="SAM" id="Phobius"/>
    </source>
</evidence>
<evidence type="ECO:0000313" key="2">
    <source>
        <dbReference type="EMBL" id="EAZ88783.1"/>
    </source>
</evidence>
<proteinExistence type="predicted"/>
<evidence type="ECO:0000313" key="3">
    <source>
        <dbReference type="EMBL" id="EAZ89718.1"/>
    </source>
</evidence>
<organism evidence="3 4">
    <name type="scientific">Crocosphaera chwakensis CCY0110</name>
    <dbReference type="NCBI Taxonomy" id="391612"/>
    <lineage>
        <taxon>Bacteria</taxon>
        <taxon>Bacillati</taxon>
        <taxon>Cyanobacteriota</taxon>
        <taxon>Cyanophyceae</taxon>
        <taxon>Oscillatoriophycideae</taxon>
        <taxon>Chroococcales</taxon>
        <taxon>Aphanothecaceae</taxon>
        <taxon>Crocosphaera</taxon>
        <taxon>Crocosphaera chwakensis</taxon>
    </lineage>
</organism>
<keyword evidence="1" id="KW-0472">Membrane</keyword>
<comment type="caution">
    <text evidence="3">The sequence shown here is derived from an EMBL/GenBank/DDBJ whole genome shotgun (WGS) entry which is preliminary data.</text>
</comment>
<keyword evidence="4" id="KW-1185">Reference proteome</keyword>
<evidence type="ECO:0000313" key="4">
    <source>
        <dbReference type="Proteomes" id="UP000003781"/>
    </source>
</evidence>